<feature type="domain" description="Flagellar basal body rod protein N-terminal" evidence="5">
    <location>
        <begin position="8"/>
        <end position="35"/>
    </location>
</feature>
<evidence type="ECO:0000256" key="4">
    <source>
        <dbReference type="RuleBase" id="RU362116"/>
    </source>
</evidence>
<dbReference type="SUPFAM" id="SSF117143">
    <property type="entry name" value="Flagellar hook protein flgE"/>
    <property type="match status" value="1"/>
</dbReference>
<evidence type="ECO:0000259" key="5">
    <source>
        <dbReference type="Pfam" id="PF00460"/>
    </source>
</evidence>
<gene>
    <name evidence="8" type="ORF">D5281_13120</name>
</gene>
<dbReference type="InterPro" id="IPR037925">
    <property type="entry name" value="FlgE/F/G-like"/>
</dbReference>
<dbReference type="Proteomes" id="UP001154420">
    <property type="component" value="Unassembled WGS sequence"/>
</dbReference>
<evidence type="ECO:0000256" key="3">
    <source>
        <dbReference type="ARBA" id="ARBA00023143"/>
    </source>
</evidence>
<dbReference type="Pfam" id="PF00460">
    <property type="entry name" value="Flg_bb_rod"/>
    <property type="match status" value="1"/>
</dbReference>
<dbReference type="InterPro" id="IPR053967">
    <property type="entry name" value="LlgE_F_G-like_D1"/>
</dbReference>
<feature type="domain" description="Flagellar hook protein FlgE/F/G-like D1" evidence="7">
    <location>
        <begin position="98"/>
        <end position="160"/>
    </location>
</feature>
<keyword evidence="9" id="KW-1185">Reference proteome</keyword>
<feature type="domain" description="Flagellar basal-body/hook protein C-terminal" evidence="6">
    <location>
        <begin position="434"/>
        <end position="478"/>
    </location>
</feature>
<protein>
    <recommendedName>
        <fullName evidence="4">Flagellar hook protein FlgE</fullName>
    </recommendedName>
</protein>
<dbReference type="GO" id="GO:0009425">
    <property type="term" value="C:bacterial-type flagellum basal body"/>
    <property type="evidence" value="ECO:0007669"/>
    <property type="project" value="UniProtKB-SubCell"/>
</dbReference>
<reference evidence="8" key="1">
    <citation type="submission" date="2018-09" db="EMBL/GenBank/DDBJ databases">
        <title>Murine metabolic-syndrome-specific gut microbial biobank.</title>
        <authorList>
            <person name="Liu C."/>
        </authorList>
    </citation>
    <scope>NUCLEOTIDE SEQUENCE</scope>
    <source>
        <strain evidence="8">D42-62</strain>
    </source>
</reference>
<dbReference type="RefSeq" id="WP_160560579.1">
    <property type="nucleotide sequence ID" value="NZ_QZDT01000020.1"/>
</dbReference>
<comment type="caution">
    <text evidence="8">The sequence shown here is derived from an EMBL/GenBank/DDBJ whole genome shotgun (WGS) entry which is preliminary data.</text>
</comment>
<sequence>MMRSLFSGVAGLRTHQARMDVIGNNIANVNTTAYKSQSMTFADLMYQTTQAASGANPTTGVAGTNARQIGLGSKTSAIKTNISGQGSAQNTNDPFDIMISGDAFFVVSNGSENFFTRDGSFYIDGKGNLAMTSTGYNVMGWGVDPENPNNIQKARVQALKIMTEENMTYPPEATSLATVGGLVDKNDPDINNDDGRILDLEFFDNQGYKYTARMSVHAIDGDTGQFYVKLDDVISESTGRSIMYELDNDGNYTTDPPTLTANGNAITFGDGATGPTGVDNAVLLNYRNGKGTFQSIGEAHNPDKDYTTVGNRTVTLGLSGIPNFGDIEIDFSATSNYDNNGVATISAYAGDQSGLGEGRREGELSGVSIQRDGKIYASYDNGQRKLLGQIASATFANPSGLSKEGDNLYSATLNSGDFDGIGEDITAGGGKMESGVLEMSNVDLASEFTEMITTQRGFQANSRIITVSDTLLEELTNLKR</sequence>
<evidence type="ECO:0000313" key="8">
    <source>
        <dbReference type="EMBL" id="NBJ93510.1"/>
    </source>
</evidence>
<dbReference type="GO" id="GO:0071978">
    <property type="term" value="P:bacterial-type flagellum-dependent swarming motility"/>
    <property type="evidence" value="ECO:0007669"/>
    <property type="project" value="TreeGrafter"/>
</dbReference>
<keyword evidence="8" id="KW-0969">Cilium</keyword>
<keyword evidence="8" id="KW-0282">Flagellum</keyword>
<dbReference type="Pfam" id="PF06429">
    <property type="entry name" value="Flg_bbr_C"/>
    <property type="match status" value="1"/>
</dbReference>
<evidence type="ECO:0000259" key="6">
    <source>
        <dbReference type="Pfam" id="PF06429"/>
    </source>
</evidence>
<evidence type="ECO:0000256" key="1">
    <source>
        <dbReference type="ARBA" id="ARBA00004117"/>
    </source>
</evidence>
<dbReference type="AlphaFoldDB" id="A0A9X5BGF0"/>
<keyword evidence="3 4" id="KW-0975">Bacterial flagellum</keyword>
<comment type="subcellular location">
    <subcellularLocation>
        <location evidence="1 4">Bacterial flagellum basal body</location>
    </subcellularLocation>
</comment>
<dbReference type="Pfam" id="PF22692">
    <property type="entry name" value="LlgE_F_G_D1"/>
    <property type="match status" value="1"/>
</dbReference>
<evidence type="ECO:0000256" key="2">
    <source>
        <dbReference type="ARBA" id="ARBA00009677"/>
    </source>
</evidence>
<evidence type="ECO:0000259" key="7">
    <source>
        <dbReference type="Pfam" id="PF22692"/>
    </source>
</evidence>
<accession>A0A9X5BGF0</accession>
<organism evidence="8 9">
    <name type="scientific">Parablautia muri</name>
    <dbReference type="NCBI Taxonomy" id="2320879"/>
    <lineage>
        <taxon>Bacteria</taxon>
        <taxon>Bacillati</taxon>
        <taxon>Bacillota</taxon>
        <taxon>Clostridia</taxon>
        <taxon>Lachnospirales</taxon>
        <taxon>Lachnospiraceae</taxon>
        <taxon>Parablautia</taxon>
    </lineage>
</organism>
<evidence type="ECO:0000313" key="9">
    <source>
        <dbReference type="Proteomes" id="UP001154420"/>
    </source>
</evidence>
<name>A0A9X5BGF0_9FIRM</name>
<dbReference type="GO" id="GO:0005829">
    <property type="term" value="C:cytosol"/>
    <property type="evidence" value="ECO:0007669"/>
    <property type="project" value="TreeGrafter"/>
</dbReference>
<comment type="function">
    <text evidence="4">A flexible structure which links the flagellar filament to the drive apparatus in the basal body.</text>
</comment>
<dbReference type="EMBL" id="QZDT01000020">
    <property type="protein sequence ID" value="NBJ93510.1"/>
    <property type="molecule type" value="Genomic_DNA"/>
</dbReference>
<dbReference type="GO" id="GO:0009424">
    <property type="term" value="C:bacterial-type flagellum hook"/>
    <property type="evidence" value="ECO:0007669"/>
    <property type="project" value="TreeGrafter"/>
</dbReference>
<dbReference type="InterPro" id="IPR010930">
    <property type="entry name" value="Flg_bb/hook_C_dom"/>
</dbReference>
<keyword evidence="8" id="KW-0966">Cell projection</keyword>
<comment type="similarity">
    <text evidence="2 4">Belongs to the flagella basal body rod proteins family.</text>
</comment>
<dbReference type="InterPro" id="IPR020013">
    <property type="entry name" value="Flagellar_FlgE/F/G"/>
</dbReference>
<dbReference type="OrthoDB" id="9804559at2"/>
<dbReference type="InterPro" id="IPR001444">
    <property type="entry name" value="Flag_bb_rod_N"/>
</dbReference>
<proteinExistence type="inferred from homology"/>
<dbReference type="NCBIfam" id="TIGR03506">
    <property type="entry name" value="FlgEFG_subfam"/>
    <property type="match status" value="1"/>
</dbReference>
<dbReference type="PANTHER" id="PTHR30435">
    <property type="entry name" value="FLAGELLAR PROTEIN"/>
    <property type="match status" value="1"/>
</dbReference>
<dbReference type="PANTHER" id="PTHR30435:SF1">
    <property type="entry name" value="FLAGELLAR HOOK PROTEIN FLGE"/>
    <property type="match status" value="1"/>
</dbReference>